<evidence type="ECO:0000313" key="3">
    <source>
        <dbReference type="Proteomes" id="UP001151760"/>
    </source>
</evidence>
<sequence>MDPKKDMAVYRFSLKQKTKNRNGEPETLEVTVYDYFVNIIKIDLRYSGDLLCINVGRPKSPTYIPLEKSRQKPQKRMRVLNDALNVKNYDAEPLLKSCGPNMSDQAILTMKKGEISLFTLPPDLGFGYHLSLKSSSSHGSPE</sequence>
<reference evidence="2" key="1">
    <citation type="journal article" date="2022" name="Int. J. Mol. Sci.">
        <title>Draft Genome of Tanacetum Coccineum: Genomic Comparison of Closely Related Tanacetum-Family Plants.</title>
        <authorList>
            <person name="Yamashiro T."/>
            <person name="Shiraishi A."/>
            <person name="Nakayama K."/>
            <person name="Satake H."/>
        </authorList>
    </citation>
    <scope>NUCLEOTIDE SEQUENCE</scope>
</reference>
<accession>A0ABQ5B7D6</accession>
<dbReference type="EMBL" id="BQNB010013006">
    <property type="protein sequence ID" value="GJT10675.1"/>
    <property type="molecule type" value="Genomic_DNA"/>
</dbReference>
<dbReference type="Pfam" id="PF02170">
    <property type="entry name" value="PAZ"/>
    <property type="match status" value="1"/>
</dbReference>
<organism evidence="2 3">
    <name type="scientific">Tanacetum coccineum</name>
    <dbReference type="NCBI Taxonomy" id="301880"/>
    <lineage>
        <taxon>Eukaryota</taxon>
        <taxon>Viridiplantae</taxon>
        <taxon>Streptophyta</taxon>
        <taxon>Embryophyta</taxon>
        <taxon>Tracheophyta</taxon>
        <taxon>Spermatophyta</taxon>
        <taxon>Magnoliopsida</taxon>
        <taxon>eudicotyledons</taxon>
        <taxon>Gunneridae</taxon>
        <taxon>Pentapetalae</taxon>
        <taxon>asterids</taxon>
        <taxon>campanulids</taxon>
        <taxon>Asterales</taxon>
        <taxon>Asteraceae</taxon>
        <taxon>Asteroideae</taxon>
        <taxon>Anthemideae</taxon>
        <taxon>Anthemidinae</taxon>
        <taxon>Tanacetum</taxon>
    </lineage>
</organism>
<evidence type="ECO:0000259" key="1">
    <source>
        <dbReference type="Pfam" id="PF02170"/>
    </source>
</evidence>
<name>A0ABQ5B7D6_9ASTR</name>
<dbReference type="Proteomes" id="UP001151760">
    <property type="component" value="Unassembled WGS sequence"/>
</dbReference>
<gene>
    <name evidence="2" type="ORF">Tco_0857717</name>
</gene>
<comment type="caution">
    <text evidence="2">The sequence shown here is derived from an EMBL/GenBank/DDBJ whole genome shotgun (WGS) entry which is preliminary data.</text>
</comment>
<keyword evidence="3" id="KW-1185">Reference proteome</keyword>
<dbReference type="Gene3D" id="2.170.260.10">
    <property type="entry name" value="paz domain"/>
    <property type="match status" value="1"/>
</dbReference>
<proteinExistence type="predicted"/>
<dbReference type="SUPFAM" id="SSF54534">
    <property type="entry name" value="FKBP-like"/>
    <property type="match status" value="1"/>
</dbReference>
<dbReference type="InterPro" id="IPR036085">
    <property type="entry name" value="PAZ_dom_sf"/>
</dbReference>
<reference evidence="2" key="2">
    <citation type="submission" date="2022-01" db="EMBL/GenBank/DDBJ databases">
        <authorList>
            <person name="Yamashiro T."/>
            <person name="Shiraishi A."/>
            <person name="Satake H."/>
            <person name="Nakayama K."/>
        </authorList>
    </citation>
    <scope>NUCLEOTIDE SEQUENCE</scope>
</reference>
<feature type="domain" description="PAZ" evidence="1">
    <location>
        <begin position="14"/>
        <end position="79"/>
    </location>
</feature>
<protein>
    <submittedName>
        <fullName evidence="2">Argonaute 4-like protein</fullName>
    </submittedName>
</protein>
<dbReference type="SUPFAM" id="SSF101690">
    <property type="entry name" value="PAZ domain"/>
    <property type="match status" value="1"/>
</dbReference>
<evidence type="ECO:0000313" key="2">
    <source>
        <dbReference type="EMBL" id="GJT10675.1"/>
    </source>
</evidence>
<dbReference type="InterPro" id="IPR003100">
    <property type="entry name" value="PAZ_dom"/>
</dbReference>